<comment type="caution">
    <text evidence="2">The sequence shown here is derived from an EMBL/GenBank/DDBJ whole genome shotgun (WGS) entry which is preliminary data.</text>
</comment>
<evidence type="ECO:0000313" key="2">
    <source>
        <dbReference type="EMBL" id="NYG58876.1"/>
    </source>
</evidence>
<dbReference type="InterPro" id="IPR036390">
    <property type="entry name" value="WH_DNA-bd_sf"/>
</dbReference>
<accession>A0A7Y9S0G3</accession>
<proteinExistence type="predicted"/>
<dbReference type="PROSITE" id="PS50995">
    <property type="entry name" value="HTH_MARR_2"/>
    <property type="match status" value="1"/>
</dbReference>
<organism evidence="2 3">
    <name type="scientific">Nocardioides daedukensis</name>
    <dbReference type="NCBI Taxonomy" id="634462"/>
    <lineage>
        <taxon>Bacteria</taxon>
        <taxon>Bacillati</taxon>
        <taxon>Actinomycetota</taxon>
        <taxon>Actinomycetes</taxon>
        <taxon>Propionibacteriales</taxon>
        <taxon>Nocardioidaceae</taxon>
        <taxon>Nocardioides</taxon>
    </lineage>
</organism>
<name>A0A7Y9S0G3_9ACTN</name>
<dbReference type="PANTHER" id="PTHR39515:SF2">
    <property type="entry name" value="HTH-TYPE TRANSCRIPTIONAL REGULATOR RV0880"/>
    <property type="match status" value="1"/>
</dbReference>
<dbReference type="SMART" id="SM00347">
    <property type="entry name" value="HTH_MARR"/>
    <property type="match status" value="1"/>
</dbReference>
<dbReference type="SUPFAM" id="SSF46785">
    <property type="entry name" value="Winged helix' DNA-binding domain"/>
    <property type="match status" value="1"/>
</dbReference>
<dbReference type="InterPro" id="IPR052526">
    <property type="entry name" value="HTH-type_Bedaq_tolerance"/>
</dbReference>
<dbReference type="InterPro" id="IPR000835">
    <property type="entry name" value="HTH_MarR-typ"/>
</dbReference>
<dbReference type="InterPro" id="IPR036388">
    <property type="entry name" value="WH-like_DNA-bd_sf"/>
</dbReference>
<dbReference type="RefSeq" id="WP_179501994.1">
    <property type="nucleotide sequence ID" value="NZ_JACCAA010000001.1"/>
</dbReference>
<feature type="domain" description="HTH marR-type" evidence="1">
    <location>
        <begin position="2"/>
        <end position="132"/>
    </location>
</feature>
<dbReference type="Proteomes" id="UP000540656">
    <property type="component" value="Unassembled WGS sequence"/>
</dbReference>
<protein>
    <submittedName>
        <fullName evidence="2">DNA-binding MarR family transcriptional regulator</fullName>
    </submittedName>
</protein>
<keyword evidence="2" id="KW-0238">DNA-binding</keyword>
<dbReference type="Gene3D" id="1.10.10.10">
    <property type="entry name" value="Winged helix-like DNA-binding domain superfamily/Winged helix DNA-binding domain"/>
    <property type="match status" value="1"/>
</dbReference>
<dbReference type="GO" id="GO:0003700">
    <property type="term" value="F:DNA-binding transcription factor activity"/>
    <property type="evidence" value="ECO:0007669"/>
    <property type="project" value="InterPro"/>
</dbReference>
<evidence type="ECO:0000313" key="3">
    <source>
        <dbReference type="Proteomes" id="UP000540656"/>
    </source>
</evidence>
<dbReference type="PANTHER" id="PTHR39515">
    <property type="entry name" value="CONSERVED PROTEIN"/>
    <property type="match status" value="1"/>
</dbReference>
<gene>
    <name evidence="2" type="ORF">BJ980_001799</name>
</gene>
<evidence type="ECO:0000259" key="1">
    <source>
        <dbReference type="PROSITE" id="PS50995"/>
    </source>
</evidence>
<dbReference type="Pfam" id="PF01047">
    <property type="entry name" value="MarR"/>
    <property type="match status" value="1"/>
</dbReference>
<reference evidence="2 3" key="1">
    <citation type="submission" date="2020-07" db="EMBL/GenBank/DDBJ databases">
        <title>Sequencing the genomes of 1000 actinobacteria strains.</title>
        <authorList>
            <person name="Klenk H.-P."/>
        </authorList>
    </citation>
    <scope>NUCLEOTIDE SEQUENCE [LARGE SCALE GENOMIC DNA]</scope>
    <source>
        <strain evidence="2 3">DSM 23819</strain>
    </source>
</reference>
<keyword evidence="3" id="KW-1185">Reference proteome</keyword>
<dbReference type="GO" id="GO:0003677">
    <property type="term" value="F:DNA binding"/>
    <property type="evidence" value="ECO:0007669"/>
    <property type="project" value="UniProtKB-KW"/>
</dbReference>
<dbReference type="EMBL" id="JACCAA010000001">
    <property type="protein sequence ID" value="NYG58876.1"/>
    <property type="molecule type" value="Genomic_DNA"/>
</dbReference>
<dbReference type="AlphaFoldDB" id="A0A7Y9S0G3"/>
<sequence>MADPTPRLLLEALRPLQRELNARRTLSIGKLGILRHLSVDGPATTGQLATRIRVSPQGISLATRELEELGLIERTQDEADRRKVWFRITEQGRERHDQESFAGQDWLEQAIRDRLTPTEATALTAAIPALLRLTGDTDV</sequence>